<evidence type="ECO:0000313" key="3">
    <source>
        <dbReference type="EMBL" id="BAR53731.1"/>
    </source>
</evidence>
<dbReference type="EMBL" id="AP014685">
    <property type="protein sequence ID" value="BAR53731.1"/>
    <property type="molecule type" value="Genomic_DNA"/>
</dbReference>
<sequence length="77" mass="8365">MRILVIAAAVLALTVASAQAQMGGGRRQPNEGAQKTDNKPKVDEKAYKAALERIPEPKEKYDPWSGARPPEPAKKPK</sequence>
<feature type="signal peptide" evidence="2">
    <location>
        <begin position="1"/>
        <end position="20"/>
    </location>
</feature>
<dbReference type="GeneID" id="46492767"/>
<evidence type="ECO:0000256" key="2">
    <source>
        <dbReference type="SAM" id="SignalP"/>
    </source>
</evidence>
<dbReference type="Proteomes" id="UP000063308">
    <property type="component" value="Chromosome"/>
</dbReference>
<feature type="chain" id="PRO_5011348633" evidence="2">
    <location>
        <begin position="21"/>
        <end position="77"/>
    </location>
</feature>
<evidence type="ECO:0000313" key="4">
    <source>
        <dbReference type="Proteomes" id="UP000063308"/>
    </source>
</evidence>
<name>A0A0E4FQB3_9BRAD</name>
<evidence type="ECO:0000256" key="1">
    <source>
        <dbReference type="SAM" id="MobiDB-lite"/>
    </source>
</evidence>
<keyword evidence="2" id="KW-0732">Signal</keyword>
<feature type="compositionally biased region" description="Basic and acidic residues" evidence="1">
    <location>
        <begin position="34"/>
        <end position="62"/>
    </location>
</feature>
<feature type="region of interest" description="Disordered" evidence="1">
    <location>
        <begin position="19"/>
        <end position="77"/>
    </location>
</feature>
<protein>
    <submittedName>
        <fullName evidence="3">Uncharacterized protein</fullName>
    </submittedName>
</protein>
<dbReference type="AlphaFoldDB" id="A0A0E4FQB3"/>
<proteinExistence type="predicted"/>
<reference evidence="3 4" key="1">
    <citation type="submission" date="2014-11" db="EMBL/GenBank/DDBJ databases">
        <title>Symbiosis island explosion on the genome of extra-slow-growing strains of soybean bradyrhizobia with massive insertion sequences.</title>
        <authorList>
            <person name="Iida T."/>
            <person name="Minamisawa K."/>
        </authorList>
    </citation>
    <scope>NUCLEOTIDE SEQUENCE [LARGE SCALE GENOMIC DNA]</scope>
    <source>
        <strain evidence="3 4">NK6</strain>
    </source>
</reference>
<gene>
    <name evidence="3" type="ORF">NK6_546</name>
</gene>
<organism evidence="3 4">
    <name type="scientific">Bradyrhizobium diazoefficiens</name>
    <dbReference type="NCBI Taxonomy" id="1355477"/>
    <lineage>
        <taxon>Bacteria</taxon>
        <taxon>Pseudomonadati</taxon>
        <taxon>Pseudomonadota</taxon>
        <taxon>Alphaproteobacteria</taxon>
        <taxon>Hyphomicrobiales</taxon>
        <taxon>Nitrobacteraceae</taxon>
        <taxon>Bradyrhizobium</taxon>
    </lineage>
</organism>
<accession>A0A0E4FQB3</accession>
<dbReference type="RefSeq" id="WP_028173331.1">
    <property type="nucleotide sequence ID" value="NZ_AJQI01000330.1"/>
</dbReference>